<evidence type="ECO:0000313" key="3">
    <source>
        <dbReference type="Proteomes" id="UP000533900"/>
    </source>
</evidence>
<accession>A0A842IUR1</accession>
<keyword evidence="1" id="KW-0732">Signal</keyword>
<dbReference type="Proteomes" id="UP000533900">
    <property type="component" value="Unassembled WGS sequence"/>
</dbReference>
<keyword evidence="3" id="KW-1185">Reference proteome</keyword>
<dbReference type="EMBL" id="JACLCP010000006">
    <property type="protein sequence ID" value="MBC2846525.1"/>
    <property type="molecule type" value="Genomic_DNA"/>
</dbReference>
<feature type="chain" id="PRO_5032445341" evidence="1">
    <location>
        <begin position="21"/>
        <end position="303"/>
    </location>
</feature>
<feature type="signal peptide" evidence="1">
    <location>
        <begin position="1"/>
        <end position="20"/>
    </location>
</feature>
<evidence type="ECO:0000256" key="1">
    <source>
        <dbReference type="SAM" id="SignalP"/>
    </source>
</evidence>
<evidence type="ECO:0000313" key="2">
    <source>
        <dbReference type="EMBL" id="MBC2846525.1"/>
    </source>
</evidence>
<organism evidence="2 3">
    <name type="scientific">Winogradskyella flava</name>
    <dbReference type="NCBI Taxonomy" id="1884876"/>
    <lineage>
        <taxon>Bacteria</taxon>
        <taxon>Pseudomonadati</taxon>
        <taxon>Bacteroidota</taxon>
        <taxon>Flavobacteriia</taxon>
        <taxon>Flavobacteriales</taxon>
        <taxon>Flavobacteriaceae</taxon>
        <taxon>Winogradskyella</taxon>
    </lineage>
</organism>
<gene>
    <name evidence="2" type="ORF">H7F21_15580</name>
</gene>
<dbReference type="RefSeq" id="WP_185790242.1">
    <property type="nucleotide sequence ID" value="NZ_CANMIT010000007.1"/>
</dbReference>
<protein>
    <submittedName>
        <fullName evidence="2">Type IX secretion system membrane protein PorP/SprF</fullName>
    </submittedName>
</protein>
<sequence>MKLKLYILIFLCGASLYAQQEPHYTQYMYNMSIINPAYMINEMSIVEVGTLYRSQWVGIDGAPKTANAFANIPLSDKIEISLNYLNDEIGDNIKQTENVFNVDFAYKIKLTETLDMSFGMKVGFDHLSTNVFESNVSGDPFFDNTRKTVLNIGAGAFMYHDNYYIGLSSPNLLPNEIDANNDVFYQNKLHLFLIGGYVFDINQDIKLKPSTVIKHVFGAPLSFDISANALYQEKFELGVSYRYNDAVTAMAGIEVFSGLRFGYAYDFNTSALNDFNNGSHEFILTYKFDVLGLSKKYSSPRFY</sequence>
<dbReference type="NCBIfam" id="TIGR03519">
    <property type="entry name" value="T9SS_PorP_fam"/>
    <property type="match status" value="1"/>
</dbReference>
<name>A0A842IUR1_9FLAO</name>
<reference evidence="2" key="1">
    <citation type="submission" date="2020-08" db="EMBL/GenBank/DDBJ databases">
        <title>Winogradskyella ouciana sp. nov., isolated from the hadal seawater of the Mariana Trench.</title>
        <authorList>
            <person name="He X."/>
        </authorList>
    </citation>
    <scope>NUCLEOTIDE SEQUENCE [LARGE SCALE GENOMIC DNA]</scope>
    <source>
        <strain evidence="2">KCTC 52348</strain>
    </source>
</reference>
<dbReference type="InterPro" id="IPR019861">
    <property type="entry name" value="PorP/SprF_Bacteroidetes"/>
</dbReference>
<proteinExistence type="predicted"/>
<comment type="caution">
    <text evidence="2">The sequence shown here is derived from an EMBL/GenBank/DDBJ whole genome shotgun (WGS) entry which is preliminary data.</text>
</comment>
<dbReference type="AlphaFoldDB" id="A0A842IUR1"/>
<dbReference type="Pfam" id="PF11751">
    <property type="entry name" value="PorP_SprF"/>
    <property type="match status" value="1"/>
</dbReference>